<evidence type="ECO:0000313" key="2">
    <source>
        <dbReference type="Proteomes" id="UP001177023"/>
    </source>
</evidence>
<gene>
    <name evidence="1" type="ORF">MSPICULIGERA_LOCUS6520</name>
</gene>
<keyword evidence="2" id="KW-1185">Reference proteome</keyword>
<feature type="non-terminal residue" evidence="1">
    <location>
        <position position="1"/>
    </location>
</feature>
<reference evidence="1" key="1">
    <citation type="submission" date="2023-06" db="EMBL/GenBank/DDBJ databases">
        <authorList>
            <person name="Delattre M."/>
        </authorList>
    </citation>
    <scope>NUCLEOTIDE SEQUENCE</scope>
    <source>
        <strain evidence="1">AF72</strain>
    </source>
</reference>
<name>A0AA36CH59_9BILA</name>
<dbReference type="Proteomes" id="UP001177023">
    <property type="component" value="Unassembled WGS sequence"/>
</dbReference>
<evidence type="ECO:0000313" key="1">
    <source>
        <dbReference type="EMBL" id="CAJ0567989.1"/>
    </source>
</evidence>
<proteinExistence type="predicted"/>
<comment type="caution">
    <text evidence="1">The sequence shown here is derived from an EMBL/GenBank/DDBJ whole genome shotgun (WGS) entry which is preliminary data.</text>
</comment>
<dbReference type="AlphaFoldDB" id="A0AA36CH59"/>
<sequence>MPWRIFRDDMRIVNEDEVKSMLSLGSQRTKLSNMGSSMVKHHAIIGVNTHATYH</sequence>
<protein>
    <submittedName>
        <fullName evidence="1">Uncharacterized protein</fullName>
    </submittedName>
</protein>
<dbReference type="EMBL" id="CATQJA010001625">
    <property type="protein sequence ID" value="CAJ0567989.1"/>
    <property type="molecule type" value="Genomic_DNA"/>
</dbReference>
<accession>A0AA36CH59</accession>
<organism evidence="1 2">
    <name type="scientific">Mesorhabditis spiculigera</name>
    <dbReference type="NCBI Taxonomy" id="96644"/>
    <lineage>
        <taxon>Eukaryota</taxon>
        <taxon>Metazoa</taxon>
        <taxon>Ecdysozoa</taxon>
        <taxon>Nematoda</taxon>
        <taxon>Chromadorea</taxon>
        <taxon>Rhabditida</taxon>
        <taxon>Rhabditina</taxon>
        <taxon>Rhabditomorpha</taxon>
        <taxon>Rhabditoidea</taxon>
        <taxon>Rhabditidae</taxon>
        <taxon>Mesorhabditinae</taxon>
        <taxon>Mesorhabditis</taxon>
    </lineage>
</organism>